<proteinExistence type="predicted"/>
<reference evidence="5 6" key="1">
    <citation type="journal article" date="2019" name="Int. J. Syst. Evol. Microbiol.">
        <title>The Global Catalogue of Microorganisms (GCM) 10K type strain sequencing project: providing services to taxonomists for standard genome sequencing and annotation.</title>
        <authorList>
            <consortium name="The Broad Institute Genomics Platform"/>
            <consortium name="The Broad Institute Genome Sequencing Center for Infectious Disease"/>
            <person name="Wu L."/>
            <person name="Ma J."/>
        </authorList>
    </citation>
    <scope>NUCLEOTIDE SEQUENCE [LARGE SCALE GENOMIC DNA]</scope>
    <source>
        <strain evidence="5 6">CGMCC 1.12125</strain>
    </source>
</reference>
<evidence type="ECO:0000313" key="6">
    <source>
        <dbReference type="Proteomes" id="UP001597119"/>
    </source>
</evidence>
<dbReference type="GO" id="GO:0005886">
    <property type="term" value="C:plasma membrane"/>
    <property type="evidence" value="ECO:0007669"/>
    <property type="project" value="UniProtKB-SubCell"/>
</dbReference>
<feature type="compositionally biased region" description="Low complexity" evidence="2">
    <location>
        <begin position="333"/>
        <end position="350"/>
    </location>
</feature>
<evidence type="ECO:0000256" key="1">
    <source>
        <dbReference type="ARBA" id="ARBA00022729"/>
    </source>
</evidence>
<feature type="domain" description="PGF-CTERM archaeal protein-sorting signal" evidence="4">
    <location>
        <begin position="350"/>
        <end position="371"/>
    </location>
</feature>
<sequence length="373" mass="39170">MLPSTKKALLVSVTVLLVGGIVTASAMPALASSQSSQADANNLQNVQEDAEISWNARLQSDETVWQNQRVYVNGAEVVNNASIQPVARASAQARTFEIRTVQNDSLGSRVGQFQVSPSGVAVIDMGSYEPGEYVISYEDMPVMIDDGDAEFTTDVAEASFGVATQTINASFDPDQADPDESTQLEVDSNRDSSYLISVTATGLHQAQVTRLFQEGEPFENSSVQSGTILRIDDDVEIQLFNAGIDPGTYEFQIDVLGASASDTTSLTVGEPQETGNETMGNETGGVGATPGNETGAENGTDDMFTDTPGNETDMPSDSDTPTESQPAGEESPTSTEPGDGSTETTTETGPGFGLLVAVVGLLGAALLARRRTD</sequence>
<feature type="region of interest" description="Disordered" evidence="2">
    <location>
        <begin position="169"/>
        <end position="188"/>
    </location>
</feature>
<dbReference type="Pfam" id="PF18204">
    <property type="entry name" value="PGF-CTERM"/>
    <property type="match status" value="1"/>
</dbReference>
<dbReference type="NCBIfam" id="TIGR04126">
    <property type="entry name" value="PGF_CTERM"/>
    <property type="match status" value="1"/>
</dbReference>
<dbReference type="RefSeq" id="WP_247373658.1">
    <property type="nucleotide sequence ID" value="NZ_JALLGV010000001.1"/>
</dbReference>
<comment type="caution">
    <text evidence="5">The sequence shown here is derived from an EMBL/GenBank/DDBJ whole genome shotgun (WGS) entry which is preliminary data.</text>
</comment>
<evidence type="ECO:0000256" key="3">
    <source>
        <dbReference type="SAM" id="Phobius"/>
    </source>
</evidence>
<protein>
    <submittedName>
        <fullName evidence="5">PGF-CTERM sorting domain-containing protein</fullName>
    </submittedName>
</protein>
<feature type="transmembrane region" description="Helical" evidence="3">
    <location>
        <begin position="351"/>
        <end position="368"/>
    </location>
</feature>
<evidence type="ECO:0000259" key="4">
    <source>
        <dbReference type="Pfam" id="PF18204"/>
    </source>
</evidence>
<evidence type="ECO:0000313" key="5">
    <source>
        <dbReference type="EMBL" id="MFD1587404.1"/>
    </source>
</evidence>
<dbReference type="InterPro" id="IPR026371">
    <property type="entry name" value="PGF_CTERM"/>
</dbReference>
<accession>A0ABD6CDF7</accession>
<name>A0ABD6CDF7_9EURY</name>
<dbReference type="GO" id="GO:0030115">
    <property type="term" value="C:S-layer"/>
    <property type="evidence" value="ECO:0007669"/>
    <property type="project" value="UniProtKB-SubCell"/>
</dbReference>
<keyword evidence="3" id="KW-0812">Transmembrane</keyword>
<keyword evidence="6" id="KW-1185">Reference proteome</keyword>
<dbReference type="AlphaFoldDB" id="A0ABD6CDF7"/>
<evidence type="ECO:0000256" key="2">
    <source>
        <dbReference type="SAM" id="MobiDB-lite"/>
    </source>
</evidence>
<organism evidence="5 6">
    <name type="scientific">Halorientalis brevis</name>
    <dbReference type="NCBI Taxonomy" id="1126241"/>
    <lineage>
        <taxon>Archaea</taxon>
        <taxon>Methanobacteriati</taxon>
        <taxon>Methanobacteriota</taxon>
        <taxon>Stenosarchaea group</taxon>
        <taxon>Halobacteria</taxon>
        <taxon>Halobacteriales</taxon>
        <taxon>Haloarculaceae</taxon>
        <taxon>Halorientalis</taxon>
    </lineage>
</organism>
<feature type="compositionally biased region" description="Polar residues" evidence="2">
    <location>
        <begin position="307"/>
        <end position="325"/>
    </location>
</feature>
<dbReference type="Proteomes" id="UP001597119">
    <property type="component" value="Unassembled WGS sequence"/>
</dbReference>
<dbReference type="EMBL" id="JBHUDJ010000003">
    <property type="protein sequence ID" value="MFD1587404.1"/>
    <property type="molecule type" value="Genomic_DNA"/>
</dbReference>
<gene>
    <name evidence="5" type="ORF">ACFR9U_10440</name>
</gene>
<keyword evidence="1" id="KW-0732">Signal</keyword>
<keyword evidence="3" id="KW-1133">Transmembrane helix</keyword>
<keyword evidence="3" id="KW-0472">Membrane</keyword>
<feature type="region of interest" description="Disordered" evidence="2">
    <location>
        <begin position="262"/>
        <end position="350"/>
    </location>
</feature>